<evidence type="ECO:0000256" key="4">
    <source>
        <dbReference type="ARBA" id="ARBA00023002"/>
    </source>
</evidence>
<dbReference type="InterPro" id="IPR023173">
    <property type="entry name" value="NADPH_Cyt_P450_Rdtase_alpha"/>
</dbReference>
<evidence type="ECO:0000256" key="3">
    <source>
        <dbReference type="ARBA" id="ARBA00022827"/>
    </source>
</evidence>
<evidence type="ECO:0000313" key="7">
    <source>
        <dbReference type="EMBL" id="AFX88321.1"/>
    </source>
</evidence>
<evidence type="ECO:0000256" key="5">
    <source>
        <dbReference type="SAM" id="MobiDB-lite"/>
    </source>
</evidence>
<dbReference type="EMBL" id="JX853578">
    <property type="protein sequence ID" value="AFX88321.1"/>
    <property type="molecule type" value="mRNA"/>
</dbReference>
<keyword evidence="3" id="KW-0274">FAD</keyword>
<evidence type="ECO:0000256" key="2">
    <source>
        <dbReference type="ARBA" id="ARBA00022630"/>
    </source>
</evidence>
<evidence type="ECO:0000259" key="6">
    <source>
        <dbReference type="Pfam" id="PF00667"/>
    </source>
</evidence>
<feature type="non-terminal residue" evidence="7">
    <location>
        <position position="135"/>
    </location>
</feature>
<dbReference type="Gene3D" id="1.20.990.10">
    <property type="entry name" value="NADPH-cytochrome p450 Reductase, Chain A, domain 3"/>
    <property type="match status" value="1"/>
</dbReference>
<dbReference type="AlphaFoldDB" id="U3LHC8"/>
<feature type="domain" description="Sulfite reductase [NADPH] flavoprotein alpha-component-like FAD-binding" evidence="6">
    <location>
        <begin position="3"/>
        <end position="48"/>
    </location>
</feature>
<protein>
    <submittedName>
        <fullName evidence="7">Nitric oxide synthase 3 transcript variant eNOS-delta21</fullName>
    </submittedName>
</protein>
<feature type="non-terminal residue" evidence="7">
    <location>
        <position position="1"/>
    </location>
</feature>
<reference evidence="7" key="1">
    <citation type="journal article" date="2014" name="Cardiovasc. Res.">
        <title>A novel truncated form of eNOS associates with altered vascular function.</title>
        <authorList>
            <person name="Galluccio E."/>
            <person name="Cassina L."/>
            <person name="Russo I."/>
            <person name="Gelmini F."/>
            <person name="Setola E."/>
            <person name="Rampoldi L."/>
            <person name="Citterio L."/>
            <person name="Rossodivita A."/>
            <person name="Kamami M."/>
            <person name="Colombo A."/>
            <person name="Alfieri O."/>
            <person name="Carini M."/>
            <person name="Bosi E."/>
            <person name="Trovati M."/>
            <person name="Piatti P."/>
            <person name="Monti L.D."/>
            <person name="Casari G."/>
        </authorList>
    </citation>
    <scope>NUCLEOTIDE SEQUENCE</scope>
</reference>
<comment type="cofactor">
    <cofactor evidence="1">
        <name>FAD</name>
        <dbReference type="ChEBI" id="CHEBI:57692"/>
    </cofactor>
</comment>
<dbReference type="Gene3D" id="2.40.30.10">
    <property type="entry name" value="Translation factors"/>
    <property type="match status" value="1"/>
</dbReference>
<organism evidence="7">
    <name type="scientific">Homo sapiens</name>
    <name type="common">Human</name>
    <dbReference type="NCBI Taxonomy" id="9606"/>
    <lineage>
        <taxon>Eukaryota</taxon>
        <taxon>Metazoa</taxon>
        <taxon>Chordata</taxon>
        <taxon>Craniata</taxon>
        <taxon>Vertebrata</taxon>
        <taxon>Euteleostomi</taxon>
        <taxon>Mammalia</taxon>
        <taxon>Eutheria</taxon>
        <taxon>Euarchontoglires</taxon>
        <taxon>Primates</taxon>
        <taxon>Haplorrhini</taxon>
        <taxon>Catarrhini</taxon>
        <taxon>Hominidae</taxon>
        <taxon>Homo</taxon>
    </lineage>
</organism>
<accession>U3LHC8</accession>
<dbReference type="InterPro" id="IPR003097">
    <property type="entry name" value="CysJ-like_FAD-binding"/>
</dbReference>
<dbReference type="InterPro" id="IPR017938">
    <property type="entry name" value="Riboflavin_synthase-like_b-brl"/>
</dbReference>
<name>U3LHC8_HUMAN</name>
<keyword evidence="4" id="KW-0560">Oxidoreductase</keyword>
<sequence>GQEGLQYQPGDHIGVCPPNRPGLVEALLSRVEDPPAPTEPVAVEQLEKGSPGSPTLRGVEVVPLPHAAGGAGAVPVGGAACPTAPHPAASAPAPVLLSQLGTQHPPRRDPPHCSCAGIQDSGWAGPPALWSLLHV</sequence>
<dbReference type="GO" id="GO:0016491">
    <property type="term" value="F:oxidoreductase activity"/>
    <property type="evidence" value="ECO:0007669"/>
    <property type="project" value="UniProtKB-KW"/>
</dbReference>
<proteinExistence type="evidence at transcript level"/>
<dbReference type="PeptideAtlas" id="U3LHC8"/>
<evidence type="ECO:0000256" key="1">
    <source>
        <dbReference type="ARBA" id="ARBA00001974"/>
    </source>
</evidence>
<feature type="region of interest" description="Disordered" evidence="5">
    <location>
        <begin position="32"/>
        <end position="56"/>
    </location>
</feature>
<keyword evidence="2" id="KW-0285">Flavoprotein</keyword>
<dbReference type="SUPFAM" id="SSF63380">
    <property type="entry name" value="Riboflavin synthase domain-like"/>
    <property type="match status" value="1"/>
</dbReference>
<dbReference type="Pfam" id="PF00667">
    <property type="entry name" value="FAD_binding_1"/>
    <property type="match status" value="1"/>
</dbReference>